<evidence type="ECO:0000259" key="1">
    <source>
        <dbReference type="Pfam" id="PF12697"/>
    </source>
</evidence>
<dbReference type="PANTHER" id="PTHR43798">
    <property type="entry name" value="MONOACYLGLYCEROL LIPASE"/>
    <property type="match status" value="1"/>
</dbReference>
<dbReference type="Pfam" id="PF12697">
    <property type="entry name" value="Abhydrolase_6"/>
    <property type="match status" value="1"/>
</dbReference>
<accession>A0A2T0MRG6</accession>
<dbReference type="InterPro" id="IPR029058">
    <property type="entry name" value="AB_hydrolase_fold"/>
</dbReference>
<keyword evidence="3" id="KW-1185">Reference proteome</keyword>
<proteinExistence type="predicted"/>
<evidence type="ECO:0000313" key="3">
    <source>
        <dbReference type="Proteomes" id="UP000238312"/>
    </source>
</evidence>
<dbReference type="GO" id="GO:0003824">
    <property type="term" value="F:catalytic activity"/>
    <property type="evidence" value="ECO:0007669"/>
    <property type="project" value="UniProtKB-ARBA"/>
</dbReference>
<dbReference type="PANTHER" id="PTHR43798:SF33">
    <property type="entry name" value="HYDROLASE, PUTATIVE (AFU_ORTHOLOGUE AFUA_2G14860)-RELATED"/>
    <property type="match status" value="1"/>
</dbReference>
<dbReference type="SUPFAM" id="SSF53474">
    <property type="entry name" value="alpha/beta-Hydrolases"/>
    <property type="match status" value="1"/>
</dbReference>
<comment type="caution">
    <text evidence="2">The sequence shown here is derived from an EMBL/GenBank/DDBJ whole genome shotgun (WGS) entry which is preliminary data.</text>
</comment>
<dbReference type="Proteomes" id="UP000238312">
    <property type="component" value="Unassembled WGS sequence"/>
</dbReference>
<dbReference type="Gene3D" id="3.40.50.1820">
    <property type="entry name" value="alpha/beta hydrolase"/>
    <property type="match status" value="1"/>
</dbReference>
<dbReference type="AlphaFoldDB" id="A0A2T0MRG6"/>
<evidence type="ECO:0000313" key="2">
    <source>
        <dbReference type="EMBL" id="PRX60797.1"/>
    </source>
</evidence>
<dbReference type="InterPro" id="IPR050266">
    <property type="entry name" value="AB_hydrolase_sf"/>
</dbReference>
<gene>
    <name evidence="2" type="ORF">B0I32_116188</name>
</gene>
<sequence length="280" mass="30237">MERASYRRNRGGSASVVLAMPDDQPPLAATERAATAGEHAPVVVFLHGVGCARDQFAAQLAGLDRRLLLLSLDLPGHGESPPLPGGGYGVATVAAAVENDLVRRGLGEIVLVGHSAGGIAALLVAATRPDLVRGVVVVDSTIALTEPELQANRARSTESDNSDWRRHFMGAMTQAWGTGEHGRAAVFRTLERTPMHVAKPFWHSVLAFEPEYLWRRVTVPALYIRSRRDTDLRLLRTLNPLISTADLRPRCGGHWPHVQCPDAVNAALHQFLTRLGLIGG</sequence>
<organism evidence="2 3">
    <name type="scientific">Nonomuraea fuscirosea</name>
    <dbReference type="NCBI Taxonomy" id="1291556"/>
    <lineage>
        <taxon>Bacteria</taxon>
        <taxon>Bacillati</taxon>
        <taxon>Actinomycetota</taxon>
        <taxon>Actinomycetes</taxon>
        <taxon>Streptosporangiales</taxon>
        <taxon>Streptosporangiaceae</taxon>
        <taxon>Nonomuraea</taxon>
    </lineage>
</organism>
<dbReference type="InterPro" id="IPR000073">
    <property type="entry name" value="AB_hydrolase_1"/>
</dbReference>
<reference evidence="2 3" key="1">
    <citation type="submission" date="2018-03" db="EMBL/GenBank/DDBJ databases">
        <title>Genomic Encyclopedia of Type Strains, Phase III (KMG-III): the genomes of soil and plant-associated and newly described type strains.</title>
        <authorList>
            <person name="Whitman W."/>
        </authorList>
    </citation>
    <scope>NUCLEOTIDE SEQUENCE [LARGE SCALE GENOMIC DNA]</scope>
    <source>
        <strain evidence="2 3">CGMCC 4.7104</strain>
    </source>
</reference>
<name>A0A2T0MRG6_9ACTN</name>
<feature type="domain" description="AB hydrolase-1" evidence="1">
    <location>
        <begin position="43"/>
        <end position="267"/>
    </location>
</feature>
<dbReference type="GO" id="GO:0016020">
    <property type="term" value="C:membrane"/>
    <property type="evidence" value="ECO:0007669"/>
    <property type="project" value="TreeGrafter"/>
</dbReference>
<dbReference type="EMBL" id="PVNG01000016">
    <property type="protein sequence ID" value="PRX60797.1"/>
    <property type="molecule type" value="Genomic_DNA"/>
</dbReference>
<protein>
    <submittedName>
        <fullName evidence="2">Pimeloyl-ACP methyl ester carboxylesterase</fullName>
    </submittedName>
</protein>